<comment type="caution">
    <text evidence="1">The sequence shown here is derived from an EMBL/GenBank/DDBJ whole genome shotgun (WGS) entry which is preliminary data.</text>
</comment>
<name>A0A392Q180_9FABA</name>
<accession>A0A392Q180</accession>
<dbReference type="Proteomes" id="UP000265520">
    <property type="component" value="Unassembled WGS sequence"/>
</dbReference>
<evidence type="ECO:0000313" key="2">
    <source>
        <dbReference type="Proteomes" id="UP000265520"/>
    </source>
</evidence>
<evidence type="ECO:0000313" key="1">
    <source>
        <dbReference type="EMBL" id="MCI17326.1"/>
    </source>
</evidence>
<proteinExistence type="predicted"/>
<reference evidence="1 2" key="1">
    <citation type="journal article" date="2018" name="Front. Plant Sci.">
        <title>Red Clover (Trifolium pratense) and Zigzag Clover (T. medium) - A Picture of Genomic Similarities and Differences.</title>
        <authorList>
            <person name="Dluhosova J."/>
            <person name="Istvanek J."/>
            <person name="Nedelnik J."/>
            <person name="Repkova J."/>
        </authorList>
    </citation>
    <scope>NUCLEOTIDE SEQUENCE [LARGE SCALE GENOMIC DNA]</scope>
    <source>
        <strain evidence="2">cv. 10/8</strain>
        <tissue evidence="1">Leaf</tissue>
    </source>
</reference>
<keyword evidence="2" id="KW-1185">Reference proteome</keyword>
<feature type="non-terminal residue" evidence="1">
    <location>
        <position position="31"/>
    </location>
</feature>
<protein>
    <submittedName>
        <fullName evidence="1">Uncharacterized protein</fullName>
    </submittedName>
</protein>
<sequence>MDSTYLADYNRSLFNEAHSSIVASRVYDILK</sequence>
<organism evidence="1 2">
    <name type="scientific">Trifolium medium</name>
    <dbReference type="NCBI Taxonomy" id="97028"/>
    <lineage>
        <taxon>Eukaryota</taxon>
        <taxon>Viridiplantae</taxon>
        <taxon>Streptophyta</taxon>
        <taxon>Embryophyta</taxon>
        <taxon>Tracheophyta</taxon>
        <taxon>Spermatophyta</taxon>
        <taxon>Magnoliopsida</taxon>
        <taxon>eudicotyledons</taxon>
        <taxon>Gunneridae</taxon>
        <taxon>Pentapetalae</taxon>
        <taxon>rosids</taxon>
        <taxon>fabids</taxon>
        <taxon>Fabales</taxon>
        <taxon>Fabaceae</taxon>
        <taxon>Papilionoideae</taxon>
        <taxon>50 kb inversion clade</taxon>
        <taxon>NPAAA clade</taxon>
        <taxon>Hologalegina</taxon>
        <taxon>IRL clade</taxon>
        <taxon>Trifolieae</taxon>
        <taxon>Trifolium</taxon>
    </lineage>
</organism>
<dbReference type="AlphaFoldDB" id="A0A392Q180"/>
<dbReference type="EMBL" id="LXQA010104968">
    <property type="protein sequence ID" value="MCI17326.1"/>
    <property type="molecule type" value="Genomic_DNA"/>
</dbReference>